<accession>A0AA48WW67</accession>
<protein>
    <submittedName>
        <fullName evidence="1">Uncharacterized protein</fullName>
    </submittedName>
</protein>
<organism evidence="1 2">
    <name type="scientific">uncultured phage cr105_1</name>
    <dbReference type="NCBI Taxonomy" id="2986415"/>
    <lineage>
        <taxon>Viruses</taxon>
        <taxon>Duplodnaviria</taxon>
        <taxon>Heunggongvirae</taxon>
        <taxon>Uroviricota</taxon>
        <taxon>Caudoviricetes</taxon>
        <taxon>Crassvirales</taxon>
        <taxon>Suoliviridae</taxon>
        <taxon>Loutivirinae</taxon>
        <taxon>Buchavirus</taxon>
        <taxon>Buchavirus intestinalis</taxon>
    </lineage>
</organism>
<dbReference type="Proteomes" id="UP000827483">
    <property type="component" value="Segment"/>
</dbReference>
<sequence length="260" mass="29922">MEVQVTASTNSAQTNPEANIASQILARYRAVAKQYGRFFSEQIYTIVGTNPDLKYKEDVLNDKNTLRKEVTVFLIKPIDITGLKFLPKDFDGEPKIMLNPESNDPNLVFNLVPPQLAKATRDTIADCISRIGKKGGKPIFFSAEELPMLNELLALHNTSVCTFYEELARKYTKLSGTVRSMQEEQERMQVEYARQCGVEPQNSEEVNLNINIEQQQVWLRAELTLYGQNFCEYLLVANQQSFQRYPFRMEVEEKQVKNYK</sequence>
<evidence type="ECO:0000313" key="1">
    <source>
        <dbReference type="EMBL" id="QWM90749.2"/>
    </source>
</evidence>
<gene>
    <name evidence="1" type="primary">gp_72779</name>
</gene>
<evidence type="ECO:0000313" key="2">
    <source>
        <dbReference type="Proteomes" id="UP000827483"/>
    </source>
</evidence>
<dbReference type="EMBL" id="MZ130493">
    <property type="protein sequence ID" value="QWM90749.2"/>
    <property type="molecule type" value="Genomic_DNA"/>
</dbReference>
<proteinExistence type="predicted"/>
<reference evidence="1 2" key="1">
    <citation type="submission" date="2021-04" db="EMBL/GenBank/DDBJ databases">
        <authorList>
            <person name="Shkoporov A.N."/>
            <person name="Stockdale S.R."/>
            <person name="Guerin E."/>
            <person name="Ross R.P."/>
            <person name="Hill C."/>
        </authorList>
    </citation>
    <scope>NUCLEOTIDE SEQUENCE [LARGE SCALE GENOMIC DNA]</scope>
    <source>
        <strain evidence="2">cr105_1</strain>
    </source>
</reference>
<keyword evidence="2" id="KW-1185">Reference proteome</keyword>
<name>A0AA48WW67_9CAUD</name>